<dbReference type="InterPro" id="IPR005720">
    <property type="entry name" value="Dihydroorotate_DH_cat"/>
</dbReference>
<dbReference type="SUPFAM" id="SSF51395">
    <property type="entry name" value="FMN-linked oxidoreductases"/>
    <property type="match status" value="1"/>
</dbReference>
<gene>
    <name evidence="13" type="ORF">EKO27_g7479</name>
</gene>
<dbReference type="InterPro" id="IPR013785">
    <property type="entry name" value="Aldolase_TIM"/>
</dbReference>
<comment type="subunit">
    <text evidence="11">Homodimer.</text>
</comment>
<dbReference type="CDD" id="cd04741">
    <property type="entry name" value="DHOD_1A_like"/>
    <property type="match status" value="1"/>
</dbReference>
<keyword evidence="14" id="KW-1185">Reference proteome</keyword>
<evidence type="ECO:0000313" key="14">
    <source>
        <dbReference type="Proteomes" id="UP000286045"/>
    </source>
</evidence>
<feature type="domain" description="Dihydroorotate dehydrogenase catalytic" evidence="12">
    <location>
        <begin position="91"/>
        <end position="351"/>
    </location>
</feature>
<dbReference type="PANTHER" id="PTHR48109">
    <property type="entry name" value="DIHYDROOROTATE DEHYDROGENASE (QUINONE), MITOCHONDRIAL-RELATED"/>
    <property type="match status" value="1"/>
</dbReference>
<comment type="similarity">
    <text evidence="4 11">Belongs to the dihydroorotate dehydrogenase family. Type 1 subfamily.</text>
</comment>
<dbReference type="EC" id="1.3.98.1" evidence="11"/>
<dbReference type="Pfam" id="PF01180">
    <property type="entry name" value="DHO_dh"/>
    <property type="match status" value="1"/>
</dbReference>
<dbReference type="GO" id="GO:0044205">
    <property type="term" value="P:'de novo' UMP biosynthetic process"/>
    <property type="evidence" value="ECO:0007669"/>
    <property type="project" value="UniProtKB-UniPathway"/>
</dbReference>
<dbReference type="GO" id="GO:0005737">
    <property type="term" value="C:cytoplasm"/>
    <property type="evidence" value="ECO:0007669"/>
    <property type="project" value="UniProtKB-SubCell"/>
</dbReference>
<keyword evidence="8 11" id="KW-0288">FMN</keyword>
<evidence type="ECO:0000256" key="11">
    <source>
        <dbReference type="RuleBase" id="RU364042"/>
    </source>
</evidence>
<dbReference type="InterPro" id="IPR023359">
    <property type="entry name" value="Dihydro_DH_chainA_dom2"/>
</dbReference>
<dbReference type="STRING" id="363999.A0A439CZT2"/>
<evidence type="ECO:0000256" key="9">
    <source>
        <dbReference type="ARBA" id="ARBA00022975"/>
    </source>
</evidence>
<protein>
    <recommendedName>
        <fullName evidence="5 11">Dihydroorotate dehydrogenase (fumarate)</fullName>
        <ecNumber evidence="11">1.3.98.1</ecNumber>
    </recommendedName>
    <alternativeName>
        <fullName evidence="11">Dihydroorotate oxidase</fullName>
    </alternativeName>
</protein>
<evidence type="ECO:0000256" key="8">
    <source>
        <dbReference type="ARBA" id="ARBA00022643"/>
    </source>
</evidence>
<keyword evidence="10 11" id="KW-0560">Oxidoreductase</keyword>
<evidence type="ECO:0000256" key="2">
    <source>
        <dbReference type="ARBA" id="ARBA00004496"/>
    </source>
</evidence>
<comment type="cofactor">
    <cofactor evidence="1 11">
        <name>FMN</name>
        <dbReference type="ChEBI" id="CHEBI:58210"/>
    </cofactor>
</comment>
<sequence length="357" mass="38297">MDHSDGGLPPRLHVEPPLFNSANPWATTLEHLRDLYKCPYTGAVTTRTALVGQGFPHDESVHRFEFFEARTHRVVTGKGGEHDGLGTGDASLNTLGYSPIPLDGYLDFIRKIDEEEEEEDRRAGARGANKRKPFIVSVTGSPDEVAECYRRIVRCTEDLRMVLAMEVNLSCPNIPGKPPPAYEGEALRAYLRCIQEAVREMGAPYVPWGLKTPPYTHASQFEMFVKALRDCASRLPNGDMAVAPVSFVTATNTLGSCLLLGEGEGKLSPALGVGGLAGAPLHPLALGNVATLRRMLDAARETKHVVVLGIGGVADAAAYRRMRSVGAAAVGVGTALGIKGLGVFKEIENGLGGVWEV</sequence>
<comment type="pathway">
    <text evidence="3 11">Pyrimidine metabolism; UMP biosynthesis via de novo pathway.</text>
</comment>
<keyword evidence="7 11" id="KW-0285">Flavoprotein</keyword>
<evidence type="ECO:0000256" key="6">
    <source>
        <dbReference type="ARBA" id="ARBA00022490"/>
    </source>
</evidence>
<evidence type="ECO:0000256" key="10">
    <source>
        <dbReference type="ARBA" id="ARBA00023002"/>
    </source>
</evidence>
<dbReference type="InterPro" id="IPR033886">
    <property type="entry name" value="DHOD_1A"/>
</dbReference>
<evidence type="ECO:0000256" key="1">
    <source>
        <dbReference type="ARBA" id="ARBA00001917"/>
    </source>
</evidence>
<keyword evidence="6 11" id="KW-0963">Cytoplasm</keyword>
<dbReference type="InterPro" id="IPR050074">
    <property type="entry name" value="DHO_dehydrogenase"/>
</dbReference>
<dbReference type="Gene3D" id="2.30.26.10">
    <property type="entry name" value="Dihydroorotate Dehydrogenase A, chain A, domain 2"/>
    <property type="match status" value="1"/>
</dbReference>
<dbReference type="GO" id="GO:1990663">
    <property type="term" value="F:dihydroorotate dehydrogenase (fumarate) activity"/>
    <property type="evidence" value="ECO:0007669"/>
    <property type="project" value="UniProtKB-EC"/>
</dbReference>
<comment type="function">
    <text evidence="11">Catalyzes the conversion of dihydroorotate to orotate with fumarate as the electron acceptor.</text>
</comment>
<organism evidence="13 14">
    <name type="scientific">Xylaria grammica</name>
    <dbReference type="NCBI Taxonomy" id="363999"/>
    <lineage>
        <taxon>Eukaryota</taxon>
        <taxon>Fungi</taxon>
        <taxon>Dikarya</taxon>
        <taxon>Ascomycota</taxon>
        <taxon>Pezizomycotina</taxon>
        <taxon>Sordariomycetes</taxon>
        <taxon>Xylariomycetidae</taxon>
        <taxon>Xylariales</taxon>
        <taxon>Xylariaceae</taxon>
        <taxon>Xylaria</taxon>
    </lineage>
</organism>
<dbReference type="Gene3D" id="3.20.20.70">
    <property type="entry name" value="Aldolase class I"/>
    <property type="match status" value="1"/>
</dbReference>
<dbReference type="AlphaFoldDB" id="A0A439CZT2"/>
<keyword evidence="9 11" id="KW-0665">Pyrimidine biosynthesis</keyword>
<evidence type="ECO:0000313" key="13">
    <source>
        <dbReference type="EMBL" id="RWA07626.1"/>
    </source>
</evidence>
<comment type="subcellular location">
    <subcellularLocation>
        <location evidence="2 11">Cytoplasm</location>
    </subcellularLocation>
</comment>
<proteinExistence type="inferred from homology"/>
<evidence type="ECO:0000256" key="5">
    <source>
        <dbReference type="ARBA" id="ARBA00021374"/>
    </source>
</evidence>
<evidence type="ECO:0000259" key="12">
    <source>
        <dbReference type="Pfam" id="PF01180"/>
    </source>
</evidence>
<dbReference type="UniPathway" id="UPA00070"/>
<comment type="caution">
    <text evidence="13">The sequence shown here is derived from an EMBL/GenBank/DDBJ whole genome shotgun (WGS) entry which is preliminary data.</text>
</comment>
<dbReference type="EMBL" id="RYZI01000247">
    <property type="protein sequence ID" value="RWA07626.1"/>
    <property type="molecule type" value="Genomic_DNA"/>
</dbReference>
<comment type="catalytic activity">
    <reaction evidence="11">
        <text>(S)-dihydroorotate + fumarate = orotate + succinate</text>
        <dbReference type="Rhea" id="RHEA:30059"/>
        <dbReference type="ChEBI" id="CHEBI:29806"/>
        <dbReference type="ChEBI" id="CHEBI:30031"/>
        <dbReference type="ChEBI" id="CHEBI:30839"/>
        <dbReference type="ChEBI" id="CHEBI:30864"/>
        <dbReference type="EC" id="1.3.98.1"/>
    </reaction>
</comment>
<reference evidence="13 14" key="1">
    <citation type="submission" date="2018-12" db="EMBL/GenBank/DDBJ databases">
        <title>Draft genome sequence of Xylaria grammica IHI A82.</title>
        <authorList>
            <person name="Buettner E."/>
            <person name="Kellner H."/>
        </authorList>
    </citation>
    <scope>NUCLEOTIDE SEQUENCE [LARGE SCALE GENOMIC DNA]</scope>
    <source>
        <strain evidence="13 14">IHI A82</strain>
    </source>
</reference>
<evidence type="ECO:0000256" key="3">
    <source>
        <dbReference type="ARBA" id="ARBA00004725"/>
    </source>
</evidence>
<name>A0A439CZT2_9PEZI</name>
<dbReference type="GO" id="GO:0006207">
    <property type="term" value="P:'de novo' pyrimidine nucleobase biosynthetic process"/>
    <property type="evidence" value="ECO:0007669"/>
    <property type="project" value="TreeGrafter"/>
</dbReference>
<evidence type="ECO:0000256" key="4">
    <source>
        <dbReference type="ARBA" id="ARBA00008008"/>
    </source>
</evidence>
<evidence type="ECO:0000256" key="7">
    <source>
        <dbReference type="ARBA" id="ARBA00022630"/>
    </source>
</evidence>
<dbReference type="PANTHER" id="PTHR48109:SF1">
    <property type="entry name" value="DIHYDROOROTATE DEHYDROGENASE (FUMARATE)"/>
    <property type="match status" value="1"/>
</dbReference>
<dbReference type="Proteomes" id="UP000286045">
    <property type="component" value="Unassembled WGS sequence"/>
</dbReference>
<accession>A0A439CZT2</accession>